<keyword evidence="2" id="KW-1185">Reference proteome</keyword>
<sequence>MQKVFVPVSRLLPLPAFLPLCLH</sequence>
<evidence type="ECO:0000313" key="2">
    <source>
        <dbReference type="Proteomes" id="UP000593572"/>
    </source>
</evidence>
<reference evidence="1 2" key="1">
    <citation type="journal article" date="2019" name="Genome Biol. Evol.">
        <title>Insights into the evolution of the New World diploid cottons (Gossypium, subgenus Houzingenia) based on genome sequencing.</title>
        <authorList>
            <person name="Grover C.E."/>
            <person name="Arick M.A. 2nd"/>
            <person name="Thrash A."/>
            <person name="Conover J.L."/>
            <person name="Sanders W.S."/>
            <person name="Peterson D.G."/>
            <person name="Frelichowski J.E."/>
            <person name="Scheffler J.A."/>
            <person name="Scheffler B.E."/>
            <person name="Wendel J.F."/>
        </authorList>
    </citation>
    <scope>NUCLEOTIDE SEQUENCE [LARGE SCALE GENOMIC DNA]</scope>
    <source>
        <strain evidence="1">157</strain>
        <tissue evidence="1">Leaf</tissue>
    </source>
</reference>
<dbReference type="EMBL" id="JABEZX010130970">
    <property type="protein sequence ID" value="MBA0575246.1"/>
    <property type="molecule type" value="Genomic_DNA"/>
</dbReference>
<evidence type="ECO:0000313" key="1">
    <source>
        <dbReference type="EMBL" id="MBA0575246.1"/>
    </source>
</evidence>
<protein>
    <submittedName>
        <fullName evidence="1">Uncharacterized protein</fullName>
    </submittedName>
</protein>
<organism evidence="1 2">
    <name type="scientific">Gossypium lobatum</name>
    <dbReference type="NCBI Taxonomy" id="34289"/>
    <lineage>
        <taxon>Eukaryota</taxon>
        <taxon>Viridiplantae</taxon>
        <taxon>Streptophyta</taxon>
        <taxon>Embryophyta</taxon>
        <taxon>Tracheophyta</taxon>
        <taxon>Spermatophyta</taxon>
        <taxon>Magnoliopsida</taxon>
        <taxon>eudicotyledons</taxon>
        <taxon>Gunneridae</taxon>
        <taxon>Pentapetalae</taxon>
        <taxon>rosids</taxon>
        <taxon>malvids</taxon>
        <taxon>Malvales</taxon>
        <taxon>Malvaceae</taxon>
        <taxon>Malvoideae</taxon>
        <taxon>Gossypium</taxon>
    </lineage>
</organism>
<gene>
    <name evidence="1" type="ORF">Golob_028057</name>
</gene>
<proteinExistence type="predicted"/>
<accession>A0A7J8NEC1</accession>
<dbReference type="Proteomes" id="UP000593572">
    <property type="component" value="Unassembled WGS sequence"/>
</dbReference>
<dbReference type="AlphaFoldDB" id="A0A7J8NEC1"/>
<name>A0A7J8NEC1_9ROSI</name>
<comment type="caution">
    <text evidence="1">The sequence shown here is derived from an EMBL/GenBank/DDBJ whole genome shotgun (WGS) entry which is preliminary data.</text>
</comment>